<proteinExistence type="predicted"/>
<feature type="compositionally biased region" description="Basic residues" evidence="1">
    <location>
        <begin position="1259"/>
        <end position="1272"/>
    </location>
</feature>
<feature type="compositionally biased region" description="Basic and acidic residues" evidence="1">
    <location>
        <begin position="513"/>
        <end position="535"/>
    </location>
</feature>
<sequence>MRLNFVLVLVAALATMASAGFSDYAYKELKEDDDFEPSPAWTKKWTAEMNRWVDEGKTPLEVARFFNKQNTREAREKLYLFYDAWLEKNPNILDIQLTPKSTYYFNLFHLYRPRTEQRTSTFLGKNTHRNNSSRSHNPAVHWDGMTAMGKASAFSMLAETAEEFIQLECARRRNHASLKPRVSQFHVSAHKSRLKEKLAQTRRHEFLLRADNKAALVSIIDNVRELANIGEEKGDGSKASLRNGPSPLERDRFRSWAADVESLLFEFEPSEFHTNDPLLRIVERFQFLQDGHVCLAEVAMDARSLLERWDRAGIFDSESSSEDDDDDNDDRSELVHSNGGFLSPDPAKENLRQLEQSYAYRSVRQRAAASIIKRNVLIWVRSKASFCERVAEIEIFGRTTEALLKELRLTTTALAGVNINGNSDLFALATGRSDLKSRYNVSIAFKDLLQFSKHMALYPVDQALRTVEDVTRRRYLFDSRCALKIQAVWRRVGATVRARRLRRAVEELRLKREKEAQAKRDAAKEAKKKASEGKRKVVKALKRSSTKRSSLISSAVSNLSSISSAPLDENPEPPKEVTPPVSQEPAKDTNEKRKHSPPVPPIDTSNRRVSTRGKTSEDRYTSPTSTPRRRQRASQFIAANNHDSDDDTTDVEAAWKSFMDTVAVELPEEAPEEAIVPDEELVTDPILPTSPIENTWEAWSDDENEEGNNDPDDNVSRPPTSSTPPTPIPPRIKIVVSINKNDVSEVETTARPLPRKEYKAPRRTQTRPYTKPSAPAIRPPSSLPFDATLQNHTGPYTGAGQLSLMAPFIDADRRKKSQVSVAPERKHLYELDFSTEKMDTSFLHAIQALGVFHEPEEPQVEDRPKASEKVEAVVEVPRNLSRRTTVARLRSITGDEEQRARVRTILDPNNQENEQSSDQHPQLSLHRGKTNQPGYIIYDTRGMKARREVVLRKGSRAYSPLSARPEEETTNAVDSDGKESKAWHRSTIAAIPEAVGIPHPPVDRFRSRHKRRQNGSQRTLTNTTNPVESIDPSMKNTPKKAEKRNELPLLLRKSRAAARRRGIEIPLPEDNEDHNEIPAPDANKQMWKRGGELPEVALAQIRDRVGYKPRSAHPKRMSIIAGRAPPALGGQGDDNNFPTTVLSALNDQQEMIFSVDEEDEQYQDSDISNEDDGEYSSDPAHSDESIGGDQTSTDGVYDFNSAPDENSDELSEEFRLLHLASQERKISRHRSLLGHLQSEENAVVEDTRRNSIDVGPQHQPKRRWPRNRNQRRSVKLVDEESGVATADDVDVSVWHYRSSDEDTDARSHRRLRVKTRDAKATPFEELSEDDEYGHGNEQEGDVGIRLGMTQKERDVAFHKLLTQYLGLLQCAPAEVARRLRVPI</sequence>
<feature type="region of interest" description="Disordered" evidence="1">
    <location>
        <begin position="1244"/>
        <end position="1272"/>
    </location>
</feature>
<feature type="compositionally biased region" description="Polar residues" evidence="1">
    <location>
        <begin position="907"/>
        <end position="922"/>
    </location>
</feature>
<dbReference type="Proteomes" id="UP000018721">
    <property type="component" value="Unassembled WGS sequence"/>
</dbReference>
<keyword evidence="2" id="KW-0732">Signal</keyword>
<feature type="region of interest" description="Disordered" evidence="1">
    <location>
        <begin position="905"/>
        <end position="934"/>
    </location>
</feature>
<keyword evidence="4" id="KW-1185">Reference proteome</keyword>
<feature type="region of interest" description="Disordered" evidence="1">
    <location>
        <begin position="1156"/>
        <end position="1207"/>
    </location>
</feature>
<feature type="compositionally biased region" description="Acidic residues" evidence="1">
    <location>
        <begin position="1156"/>
        <end position="1175"/>
    </location>
</feature>
<organism evidence="3 4">
    <name type="scientific">Phytophthora nicotianae P1569</name>
    <dbReference type="NCBI Taxonomy" id="1317065"/>
    <lineage>
        <taxon>Eukaryota</taxon>
        <taxon>Sar</taxon>
        <taxon>Stramenopiles</taxon>
        <taxon>Oomycota</taxon>
        <taxon>Peronosporomycetes</taxon>
        <taxon>Peronosporales</taxon>
        <taxon>Peronosporaceae</taxon>
        <taxon>Phytophthora</taxon>
    </lineage>
</organism>
<evidence type="ECO:0000256" key="2">
    <source>
        <dbReference type="SAM" id="SignalP"/>
    </source>
</evidence>
<feature type="region of interest" description="Disordered" evidence="1">
    <location>
        <begin position="1320"/>
        <end position="1340"/>
    </location>
</feature>
<gene>
    <name evidence="3" type="ORF">F443_11811</name>
</gene>
<feature type="compositionally biased region" description="Acidic residues" evidence="1">
    <location>
        <begin position="667"/>
        <end position="682"/>
    </location>
</feature>
<comment type="caution">
    <text evidence="3">The sequence shown here is derived from an EMBL/GenBank/DDBJ whole genome shotgun (WGS) entry which is preliminary data.</text>
</comment>
<feature type="compositionally biased region" description="Acidic residues" evidence="1">
    <location>
        <begin position="319"/>
        <end position="330"/>
    </location>
</feature>
<feature type="compositionally biased region" description="Low complexity" evidence="1">
    <location>
        <begin position="547"/>
        <end position="565"/>
    </location>
</feature>
<dbReference type="eggNOG" id="ENOG502RFJE">
    <property type="taxonomic scope" value="Eukaryota"/>
</dbReference>
<feature type="signal peptide" evidence="2">
    <location>
        <begin position="1"/>
        <end position="19"/>
    </location>
</feature>
<accession>V9EV82</accession>
<evidence type="ECO:0000313" key="3">
    <source>
        <dbReference type="EMBL" id="ETI43179.1"/>
    </source>
</evidence>
<feature type="region of interest" description="Disordered" evidence="1">
    <location>
        <begin position="996"/>
        <end position="1042"/>
    </location>
</feature>
<feature type="chain" id="PRO_5004774498" evidence="2">
    <location>
        <begin position="20"/>
        <end position="1383"/>
    </location>
</feature>
<dbReference type="EMBL" id="ANIZ01002016">
    <property type="protein sequence ID" value="ETI43179.1"/>
    <property type="molecule type" value="Genomic_DNA"/>
</dbReference>
<dbReference type="OrthoDB" id="79880at2759"/>
<evidence type="ECO:0000313" key="4">
    <source>
        <dbReference type="Proteomes" id="UP000018721"/>
    </source>
</evidence>
<feature type="region of interest" description="Disordered" evidence="1">
    <location>
        <begin position="513"/>
        <end position="650"/>
    </location>
</feature>
<reference evidence="3 4" key="1">
    <citation type="submission" date="2013-11" db="EMBL/GenBank/DDBJ databases">
        <title>The Genome Sequence of Phytophthora parasitica P1569.</title>
        <authorList>
            <consortium name="The Broad Institute Genomics Platform"/>
            <person name="Russ C."/>
            <person name="Tyler B."/>
            <person name="Panabieres F."/>
            <person name="Shan W."/>
            <person name="Tripathy S."/>
            <person name="Grunwald N."/>
            <person name="Machado M."/>
            <person name="Johnson C.S."/>
            <person name="Arredondo F."/>
            <person name="Hong C."/>
            <person name="Coffey M."/>
            <person name="Young S.K."/>
            <person name="Zeng Q."/>
            <person name="Gargeya S."/>
            <person name="Fitzgerald M."/>
            <person name="Abouelleil A."/>
            <person name="Alvarado L."/>
            <person name="Chapman S.B."/>
            <person name="Gainer-Dewar J."/>
            <person name="Goldberg J."/>
            <person name="Griggs A."/>
            <person name="Gujja S."/>
            <person name="Hansen M."/>
            <person name="Howarth C."/>
            <person name="Imamovic A."/>
            <person name="Ireland A."/>
            <person name="Larimer J."/>
            <person name="McCowan C."/>
            <person name="Murphy C."/>
            <person name="Pearson M."/>
            <person name="Poon T.W."/>
            <person name="Priest M."/>
            <person name="Roberts A."/>
            <person name="Saif S."/>
            <person name="Shea T."/>
            <person name="Sykes S."/>
            <person name="Wortman J."/>
            <person name="Nusbaum C."/>
            <person name="Birren B."/>
        </authorList>
    </citation>
    <scope>NUCLEOTIDE SEQUENCE [LARGE SCALE GENOMIC DNA]</scope>
    <source>
        <strain evidence="3 4">P1569</strain>
    </source>
</reference>
<name>V9EV82_PHYNI</name>
<protein>
    <submittedName>
        <fullName evidence="3">Uncharacterized protein</fullName>
    </submittedName>
</protein>
<feature type="compositionally biased region" description="Polar residues" evidence="1">
    <location>
        <begin position="1014"/>
        <end position="1027"/>
    </location>
</feature>
<feature type="compositionally biased region" description="Basic residues" evidence="1">
    <location>
        <begin position="536"/>
        <end position="546"/>
    </location>
</feature>
<feature type="region of interest" description="Disordered" evidence="1">
    <location>
        <begin position="317"/>
        <end position="347"/>
    </location>
</feature>
<feature type="compositionally biased region" description="Acidic residues" evidence="1">
    <location>
        <begin position="699"/>
        <end position="713"/>
    </location>
</feature>
<feature type="region of interest" description="Disordered" evidence="1">
    <location>
        <begin position="667"/>
        <end position="780"/>
    </location>
</feature>
<feature type="region of interest" description="Disordered" evidence="1">
    <location>
        <begin position="959"/>
        <end position="983"/>
    </location>
</feature>
<evidence type="ECO:0000256" key="1">
    <source>
        <dbReference type="SAM" id="MobiDB-lite"/>
    </source>
</evidence>
<dbReference type="HOGENOM" id="CLU_255475_0_0_1"/>
<feature type="compositionally biased region" description="Pro residues" evidence="1">
    <location>
        <begin position="721"/>
        <end position="730"/>
    </location>
</feature>